<dbReference type="InterPro" id="IPR043592">
    <property type="entry name" value="FMNL_animal"/>
</dbReference>
<protein>
    <submittedName>
        <fullName evidence="3">Formin-like protein 1</fullName>
    </submittedName>
</protein>
<feature type="region of interest" description="Disordered" evidence="1">
    <location>
        <begin position="237"/>
        <end position="277"/>
    </location>
</feature>
<organism evidence="3">
    <name type="scientific">Lamprotornis superbus</name>
    <dbReference type="NCBI Taxonomy" id="245042"/>
    <lineage>
        <taxon>Eukaryota</taxon>
        <taxon>Metazoa</taxon>
        <taxon>Chordata</taxon>
        <taxon>Craniata</taxon>
        <taxon>Vertebrata</taxon>
        <taxon>Euteleostomi</taxon>
        <taxon>Archelosauria</taxon>
        <taxon>Archosauria</taxon>
        <taxon>Dinosauria</taxon>
        <taxon>Saurischia</taxon>
        <taxon>Theropoda</taxon>
        <taxon>Coelurosauria</taxon>
        <taxon>Aves</taxon>
        <taxon>Neognathae</taxon>
        <taxon>Neoaves</taxon>
        <taxon>Telluraves</taxon>
        <taxon>Australaves</taxon>
        <taxon>Passeriformes</taxon>
        <taxon>Sturnidae</taxon>
        <taxon>Lamprotornis</taxon>
    </lineage>
</organism>
<evidence type="ECO:0000256" key="1">
    <source>
        <dbReference type="SAM" id="MobiDB-lite"/>
    </source>
</evidence>
<dbReference type="PANTHER" id="PTHR45857">
    <property type="entry name" value="FORMIN-LIKE PROTEIN"/>
    <property type="match status" value="1"/>
</dbReference>
<dbReference type="InterPro" id="IPR016024">
    <property type="entry name" value="ARM-type_fold"/>
</dbReference>
<dbReference type="InterPro" id="IPR010473">
    <property type="entry name" value="GTPase-bd"/>
</dbReference>
<comment type="caution">
    <text evidence="3">The sequence shown here is derived from an EMBL/GenBank/DDBJ whole genome shotgun (WGS) entry which is preliminary data.</text>
</comment>
<evidence type="ECO:0000259" key="2">
    <source>
        <dbReference type="SMART" id="SM01140"/>
    </source>
</evidence>
<dbReference type="GO" id="GO:0030866">
    <property type="term" value="P:cortical actin cytoskeleton organization"/>
    <property type="evidence" value="ECO:0007669"/>
    <property type="project" value="TreeGrafter"/>
</dbReference>
<feature type="region of interest" description="Disordered" evidence="1">
    <location>
        <begin position="1"/>
        <end position="28"/>
    </location>
</feature>
<dbReference type="PANTHER" id="PTHR45857:SF2">
    <property type="entry name" value="FORMIN-LIKE PROTEIN 1"/>
    <property type="match status" value="1"/>
</dbReference>
<feature type="non-terminal residue" evidence="3">
    <location>
        <position position="1"/>
    </location>
</feature>
<dbReference type="GO" id="GO:0031267">
    <property type="term" value="F:small GTPase binding"/>
    <property type="evidence" value="ECO:0007669"/>
    <property type="project" value="InterPro"/>
</dbReference>
<proteinExistence type="predicted"/>
<dbReference type="EMBL" id="JADDUC010000233">
    <property type="protein sequence ID" value="KAG0115308.1"/>
    <property type="molecule type" value="Genomic_DNA"/>
</dbReference>
<dbReference type="SUPFAM" id="SSF48371">
    <property type="entry name" value="ARM repeat"/>
    <property type="match status" value="1"/>
</dbReference>
<sequence>VPILPPTSPSSHGYPRVPLVSPCPTAEQGRPVLGEQGVLHPRGDFGVNPSTDTLHPQNSMNLPPDKMKLLNQYDNEKKWELICDQERFQVKNPPSAYIQKLKSYLDTGGVSRKVRGLCCTPVPWSPSQAGHRDSANGCPCPTVQEASAGVDAGAPGAGDFPEDQLHRINASSWCHLMSPACSTLAGDLCQRLAPLSAWGAGGERIWVQEFLNEENKGLDVLLEYLAFAQCSVAYDMESTENSPGSDKGKERSLEDLNKSTSSSPTQGSSKTRPLTVR</sequence>
<reference evidence="3" key="1">
    <citation type="submission" date="2020-10" db="EMBL/GenBank/DDBJ databases">
        <title>Feather gene expression reveals the developmental basis of iridescence in African starlings.</title>
        <authorList>
            <person name="Rubenstein D.R."/>
        </authorList>
    </citation>
    <scope>NUCLEOTIDE SEQUENCE</scope>
    <source>
        <strain evidence="3">SS15</strain>
        <tissue evidence="3">Liver</tissue>
    </source>
</reference>
<dbReference type="GO" id="GO:0008360">
    <property type="term" value="P:regulation of cell shape"/>
    <property type="evidence" value="ECO:0007669"/>
    <property type="project" value="TreeGrafter"/>
</dbReference>
<feature type="compositionally biased region" description="Basic and acidic residues" evidence="1">
    <location>
        <begin position="246"/>
        <end position="257"/>
    </location>
</feature>
<gene>
    <name evidence="4" type="ORF">IHE44_0010173</name>
    <name evidence="3" type="ORF">IHE44_006460</name>
</gene>
<keyword evidence="5" id="KW-1185">Reference proteome</keyword>
<dbReference type="SMART" id="SM01140">
    <property type="entry name" value="Drf_GBD"/>
    <property type="match status" value="1"/>
</dbReference>
<dbReference type="EMBL" id="JADDUC020000031">
    <property type="protein sequence ID" value="KAI1230210.1"/>
    <property type="molecule type" value="Genomic_DNA"/>
</dbReference>
<name>A0A835TRU5_9PASS</name>
<evidence type="ECO:0000313" key="3">
    <source>
        <dbReference type="EMBL" id="KAG0115308.1"/>
    </source>
</evidence>
<accession>A0A835TRU5</accession>
<feature type="compositionally biased region" description="Low complexity" evidence="1">
    <location>
        <begin position="259"/>
        <end position="271"/>
    </location>
</feature>
<evidence type="ECO:0000313" key="5">
    <source>
        <dbReference type="Proteomes" id="UP000618051"/>
    </source>
</evidence>
<feature type="domain" description="Formin GTPase-binding" evidence="2">
    <location>
        <begin position="53"/>
        <end position="276"/>
    </location>
</feature>
<dbReference type="Proteomes" id="UP000618051">
    <property type="component" value="Unassembled WGS sequence"/>
</dbReference>
<evidence type="ECO:0000313" key="4">
    <source>
        <dbReference type="EMBL" id="KAI1230210.1"/>
    </source>
</evidence>
<dbReference type="OrthoDB" id="1104827at2759"/>
<dbReference type="GO" id="GO:0051015">
    <property type="term" value="F:actin filament binding"/>
    <property type="evidence" value="ECO:0007669"/>
    <property type="project" value="TreeGrafter"/>
</dbReference>
<dbReference type="GO" id="GO:0016477">
    <property type="term" value="P:cell migration"/>
    <property type="evidence" value="ECO:0007669"/>
    <property type="project" value="TreeGrafter"/>
</dbReference>
<dbReference type="AlphaFoldDB" id="A0A835TRU5"/>
<reference evidence="4" key="3">
    <citation type="submission" date="2022-01" db="EMBL/GenBank/DDBJ databases">
        <authorList>
            <person name="Rubenstein D.R."/>
        </authorList>
    </citation>
    <scope>NUCLEOTIDE SEQUENCE</scope>
    <source>
        <strain evidence="4">SS15</strain>
        <tissue evidence="4">Liver</tissue>
    </source>
</reference>
<dbReference type="GO" id="GO:0005829">
    <property type="term" value="C:cytosol"/>
    <property type="evidence" value="ECO:0007669"/>
    <property type="project" value="TreeGrafter"/>
</dbReference>
<reference evidence="4 5" key="2">
    <citation type="journal article" date="2021" name="J. Hered.">
        <title>Feather Gene Expression Elucidates the Developmental Basis of Plumage Iridescence in African Starlings.</title>
        <authorList>
            <person name="Rubenstein D.R."/>
            <person name="Corvelo A."/>
            <person name="MacManes M.D."/>
            <person name="Maia R."/>
            <person name="Narzisi G."/>
            <person name="Rousaki A."/>
            <person name="Vandenabeele P."/>
            <person name="Shawkey M.D."/>
            <person name="Solomon J."/>
        </authorList>
    </citation>
    <scope>NUCLEOTIDE SEQUENCE [LARGE SCALE GENOMIC DNA]</scope>
    <source>
        <strain evidence="4">SS15</strain>
    </source>
</reference>